<evidence type="ECO:0000256" key="4">
    <source>
        <dbReference type="ARBA" id="ARBA00022490"/>
    </source>
</evidence>
<dbReference type="OrthoDB" id="270602at2759"/>
<dbReference type="SMART" id="SM00651">
    <property type="entry name" value="Sm"/>
    <property type="match status" value="1"/>
</dbReference>
<keyword evidence="4" id="KW-0963">Cytoplasm</keyword>
<keyword evidence="5" id="KW-0698">rRNA processing</keyword>
<keyword evidence="6" id="KW-0507">mRNA processing</keyword>
<dbReference type="SMART" id="SM00594">
    <property type="entry name" value="UAS"/>
    <property type="match status" value="1"/>
</dbReference>
<keyword evidence="10" id="KW-0508">mRNA splicing</keyword>
<dbReference type="AlphaFoldDB" id="A0A9W8HL64"/>
<evidence type="ECO:0000256" key="3">
    <source>
        <dbReference type="ARBA" id="ARBA00007927"/>
    </source>
</evidence>
<feature type="compositionally biased region" description="Acidic residues" evidence="13">
    <location>
        <begin position="427"/>
        <end position="449"/>
    </location>
</feature>
<evidence type="ECO:0000256" key="9">
    <source>
        <dbReference type="ARBA" id="ARBA00022884"/>
    </source>
</evidence>
<evidence type="ECO:0000259" key="15">
    <source>
        <dbReference type="PROSITE" id="PS52002"/>
    </source>
</evidence>
<keyword evidence="12" id="KW-0687">Ribonucleoprotein</keyword>
<dbReference type="GO" id="GO:0006397">
    <property type="term" value="P:mRNA processing"/>
    <property type="evidence" value="ECO:0007669"/>
    <property type="project" value="UniProtKB-KW"/>
</dbReference>
<accession>A0A9W8HL64</accession>
<dbReference type="Gene3D" id="3.40.30.10">
    <property type="entry name" value="Glutaredoxin"/>
    <property type="match status" value="1"/>
</dbReference>
<evidence type="ECO:0000256" key="6">
    <source>
        <dbReference type="ARBA" id="ARBA00022664"/>
    </source>
</evidence>
<feature type="domain" description="UBX" evidence="14">
    <location>
        <begin position="500"/>
        <end position="576"/>
    </location>
</feature>
<dbReference type="GO" id="GO:0006364">
    <property type="term" value="P:rRNA processing"/>
    <property type="evidence" value="ECO:0007669"/>
    <property type="project" value="UniProtKB-KW"/>
</dbReference>
<comment type="subcellular location">
    <subcellularLocation>
        <location evidence="2">Cytoplasm</location>
    </subcellularLocation>
    <subcellularLocation>
        <location evidence="1">Nucleus</location>
    </subcellularLocation>
</comment>
<proteinExistence type="inferred from homology"/>
<reference evidence="16" key="1">
    <citation type="submission" date="2022-07" db="EMBL/GenBank/DDBJ databases">
        <title>Phylogenomic reconstructions and comparative analyses of Kickxellomycotina fungi.</title>
        <authorList>
            <person name="Reynolds N.K."/>
            <person name="Stajich J.E."/>
            <person name="Barry K."/>
            <person name="Grigoriev I.V."/>
            <person name="Crous P."/>
            <person name="Smith M.E."/>
        </authorList>
    </citation>
    <scope>NUCLEOTIDE SEQUENCE</scope>
    <source>
        <strain evidence="16">BCRC 34489</strain>
    </source>
</reference>
<keyword evidence="7" id="KW-0819">tRNA processing</keyword>
<dbReference type="Pfam" id="PF01423">
    <property type="entry name" value="LSM"/>
    <property type="match status" value="1"/>
</dbReference>
<comment type="similarity">
    <text evidence="3">Belongs to the snRNP Sm proteins family. SmF/LSm6 subfamily.</text>
</comment>
<organism evidence="16 17">
    <name type="scientific">Coemansia interrupta</name>
    <dbReference type="NCBI Taxonomy" id="1126814"/>
    <lineage>
        <taxon>Eukaryota</taxon>
        <taxon>Fungi</taxon>
        <taxon>Fungi incertae sedis</taxon>
        <taxon>Zoopagomycota</taxon>
        <taxon>Kickxellomycotina</taxon>
        <taxon>Kickxellomycetes</taxon>
        <taxon>Kickxellales</taxon>
        <taxon>Kickxellaceae</taxon>
        <taxon>Coemansia</taxon>
    </lineage>
</organism>
<dbReference type="GO" id="GO:0005737">
    <property type="term" value="C:cytoplasm"/>
    <property type="evidence" value="ECO:0007669"/>
    <property type="project" value="UniProtKB-SubCell"/>
</dbReference>
<evidence type="ECO:0000256" key="10">
    <source>
        <dbReference type="ARBA" id="ARBA00023187"/>
    </source>
</evidence>
<evidence type="ECO:0000313" key="17">
    <source>
        <dbReference type="Proteomes" id="UP001140172"/>
    </source>
</evidence>
<dbReference type="PANTHER" id="PTHR23322:SF6">
    <property type="entry name" value="UBX DOMAIN-CONTAINING PROTEIN 7"/>
    <property type="match status" value="1"/>
</dbReference>
<dbReference type="CDD" id="cd01767">
    <property type="entry name" value="UBX"/>
    <property type="match status" value="1"/>
</dbReference>
<dbReference type="InterPro" id="IPR001012">
    <property type="entry name" value="UBX_dom"/>
</dbReference>
<dbReference type="SUPFAM" id="SSF50182">
    <property type="entry name" value="Sm-like ribonucleoproteins"/>
    <property type="match status" value="1"/>
</dbReference>
<dbReference type="InterPro" id="IPR006577">
    <property type="entry name" value="UAS"/>
</dbReference>
<gene>
    <name evidence="16" type="primary">ubx2</name>
    <name evidence="16" type="ORF">GGI15_002150</name>
</gene>
<dbReference type="InterPro" id="IPR036249">
    <property type="entry name" value="Thioredoxin-like_sf"/>
</dbReference>
<dbReference type="GO" id="GO:0043161">
    <property type="term" value="P:proteasome-mediated ubiquitin-dependent protein catabolic process"/>
    <property type="evidence" value="ECO:0007669"/>
    <property type="project" value="TreeGrafter"/>
</dbReference>
<name>A0A9W8HL64_9FUNG</name>
<comment type="caution">
    <text evidence="16">The sequence shown here is derived from an EMBL/GenBank/DDBJ whole genome shotgun (WGS) entry which is preliminary data.</text>
</comment>
<dbReference type="PROSITE" id="PS52002">
    <property type="entry name" value="SM"/>
    <property type="match status" value="1"/>
</dbReference>
<dbReference type="InterPro" id="IPR047575">
    <property type="entry name" value="Sm"/>
</dbReference>
<dbReference type="SUPFAM" id="SSF54236">
    <property type="entry name" value="Ubiquitin-like"/>
    <property type="match status" value="1"/>
</dbReference>
<evidence type="ECO:0000256" key="1">
    <source>
        <dbReference type="ARBA" id="ARBA00004123"/>
    </source>
</evidence>
<dbReference type="Gene3D" id="3.10.20.90">
    <property type="entry name" value="Phosphatidylinositol 3-kinase Catalytic Subunit, Chain A, domain 1"/>
    <property type="match status" value="1"/>
</dbReference>
<evidence type="ECO:0000313" key="16">
    <source>
        <dbReference type="EMBL" id="KAJ2784752.1"/>
    </source>
</evidence>
<dbReference type="Gene3D" id="2.30.30.100">
    <property type="match status" value="1"/>
</dbReference>
<dbReference type="EC" id="1.1.1.8" evidence="16"/>
<dbReference type="Pfam" id="PF00789">
    <property type="entry name" value="UBX"/>
    <property type="match status" value="1"/>
</dbReference>
<evidence type="ECO:0000256" key="12">
    <source>
        <dbReference type="ARBA" id="ARBA00023274"/>
    </source>
</evidence>
<dbReference type="PROSITE" id="PS50033">
    <property type="entry name" value="UBX"/>
    <property type="match status" value="1"/>
</dbReference>
<dbReference type="FunFam" id="2.30.30.100:FF:000044">
    <property type="entry name" value="Probable U6 snRNA-associated Sm-like protein LSm6"/>
    <property type="match status" value="1"/>
</dbReference>
<protein>
    <submittedName>
        <fullName evidence="16">UBX domain protein Ubx2</fullName>
        <ecNumber evidence="16">1.1.1.8</ecNumber>
    </submittedName>
</protein>
<dbReference type="Pfam" id="PF13899">
    <property type="entry name" value="Thioredoxin_7"/>
    <property type="match status" value="1"/>
</dbReference>
<dbReference type="InterPro" id="IPR029071">
    <property type="entry name" value="Ubiquitin-like_domsf"/>
</dbReference>
<keyword evidence="11" id="KW-0539">Nucleus</keyword>
<dbReference type="CDD" id="cd01726">
    <property type="entry name" value="LSm6"/>
    <property type="match status" value="1"/>
</dbReference>
<dbReference type="GO" id="GO:0141152">
    <property type="term" value="F:glycerol-3-phosphate dehydrogenase (NAD+) activity"/>
    <property type="evidence" value="ECO:0007669"/>
    <property type="project" value="UniProtKB-EC"/>
</dbReference>
<evidence type="ECO:0000256" key="5">
    <source>
        <dbReference type="ARBA" id="ARBA00022552"/>
    </source>
</evidence>
<dbReference type="Proteomes" id="UP001140172">
    <property type="component" value="Unassembled WGS sequence"/>
</dbReference>
<feature type="domain" description="Sm" evidence="15">
    <location>
        <begin position="19"/>
        <end position="91"/>
    </location>
</feature>
<dbReference type="CDD" id="cd02958">
    <property type="entry name" value="UAS"/>
    <property type="match status" value="1"/>
</dbReference>
<keyword evidence="17" id="KW-1185">Reference proteome</keyword>
<dbReference type="SUPFAM" id="SSF52833">
    <property type="entry name" value="Thioredoxin-like"/>
    <property type="match status" value="1"/>
</dbReference>
<evidence type="ECO:0000256" key="13">
    <source>
        <dbReference type="SAM" id="MobiDB-lite"/>
    </source>
</evidence>
<dbReference type="InterPro" id="IPR050730">
    <property type="entry name" value="UBX_domain-protein"/>
</dbReference>
<evidence type="ECO:0000259" key="14">
    <source>
        <dbReference type="PROSITE" id="PS50033"/>
    </source>
</evidence>
<dbReference type="GO" id="GO:0005681">
    <property type="term" value="C:spliceosomal complex"/>
    <property type="evidence" value="ECO:0007669"/>
    <property type="project" value="UniProtKB-KW"/>
</dbReference>
<dbReference type="GO" id="GO:0003723">
    <property type="term" value="F:RNA binding"/>
    <property type="evidence" value="ECO:0007669"/>
    <property type="project" value="UniProtKB-KW"/>
</dbReference>
<feature type="region of interest" description="Disordered" evidence="13">
    <location>
        <begin position="383"/>
        <end position="449"/>
    </location>
</feature>
<evidence type="ECO:0000256" key="2">
    <source>
        <dbReference type="ARBA" id="ARBA00004496"/>
    </source>
</evidence>
<dbReference type="GO" id="GO:0043130">
    <property type="term" value="F:ubiquitin binding"/>
    <property type="evidence" value="ECO:0007669"/>
    <property type="project" value="TreeGrafter"/>
</dbReference>
<dbReference type="EMBL" id="JANBUM010000105">
    <property type="protein sequence ID" value="KAJ2784752.1"/>
    <property type="molecule type" value="Genomic_DNA"/>
</dbReference>
<evidence type="ECO:0000256" key="7">
    <source>
        <dbReference type="ARBA" id="ARBA00022694"/>
    </source>
</evidence>
<dbReference type="InterPro" id="IPR001163">
    <property type="entry name" value="Sm_dom_euk/arc"/>
</dbReference>
<dbReference type="InterPro" id="IPR010920">
    <property type="entry name" value="LSM_dom_sf"/>
</dbReference>
<sequence>MSKQQQQQQQQQQQVTKKSPTDFLNLILGQRVFVRLNSGIDYKGVLACLDGYMNIALEQTEEYVDGELRNRYGDAFIRGNNVSENNVEQAISLYFENGGQPLQSHGATGTTAATAVSDAGAADAASTGAGAGFETNFNDSPRAPIAARRDVLVDGYGGRGFGNVASYGGFMRGASHNAARSIFNQGSAAAARVPFRDFAQEAAEIAGGDSASARRNRLAELFKPPFDIMHQGDFGSARLAARESGKWLLLNIQEVSDFRCQALNRDIWRQQIIKDAVSKDFVFFQISTDTAEGTRLTTMYSATEFPFVAALDPRTGEMKRMFVKLTNVSDMLEDMANFVLDSPPPLASSGGGAAPSTRTYGGLHNMSEEEQLAAAIAASELDGNNARRSSRSGTARNPVNVGSDSEDNYDDGSDDGSFSEIRTISSESEDYDYHDIDDDDDDDDDDEMDIDAVSDANERLAAQRTATANIADGGPHTSASDVPKSWYSLLSNETPAEPDLGPTVTRIQLRFPDGRRVVRRFAKSDRVSTIFQYLKATLPEAANDIPEVMFMGSRIEDSHDQTIEDAKLVNASIVIDI</sequence>
<dbReference type="PANTHER" id="PTHR23322">
    <property type="entry name" value="FAS-ASSOCIATED PROTEIN"/>
    <property type="match status" value="1"/>
</dbReference>
<keyword evidence="9" id="KW-0694">RNA-binding</keyword>
<dbReference type="GO" id="GO:0008033">
    <property type="term" value="P:tRNA processing"/>
    <property type="evidence" value="ECO:0007669"/>
    <property type="project" value="UniProtKB-KW"/>
</dbReference>
<keyword evidence="8" id="KW-0747">Spliceosome</keyword>
<evidence type="ECO:0000256" key="8">
    <source>
        <dbReference type="ARBA" id="ARBA00022728"/>
    </source>
</evidence>
<feature type="compositionally biased region" description="Acidic residues" evidence="13">
    <location>
        <begin position="404"/>
        <end position="414"/>
    </location>
</feature>
<dbReference type="GO" id="GO:0008380">
    <property type="term" value="P:RNA splicing"/>
    <property type="evidence" value="ECO:0007669"/>
    <property type="project" value="UniProtKB-KW"/>
</dbReference>
<evidence type="ECO:0000256" key="11">
    <source>
        <dbReference type="ARBA" id="ARBA00023242"/>
    </source>
</evidence>
<keyword evidence="16" id="KW-0560">Oxidoreductase</keyword>